<dbReference type="PANTHER" id="PTHR23179">
    <property type="entry name" value="T-CELL ACTIVATION RHO GTPASE ACTIVATING PROTEIN-RELATED"/>
    <property type="match status" value="1"/>
</dbReference>
<dbReference type="CDD" id="cd00159">
    <property type="entry name" value="RhoGAP"/>
    <property type="match status" value="1"/>
</dbReference>
<dbReference type="PANTHER" id="PTHR23179:SF27">
    <property type="entry name" value="RHO GTPASE ACTIVATING PROTEIN AT 71E, ISOFORM D"/>
    <property type="match status" value="1"/>
</dbReference>
<proteinExistence type="predicted"/>
<gene>
    <name evidence="2" type="ORF">DME_LOCUS8185</name>
</gene>
<dbReference type="PROSITE" id="PS50238">
    <property type="entry name" value="RHOGAP"/>
    <property type="match status" value="1"/>
</dbReference>
<name>A0A0N4UAU9_DRAME</name>
<dbReference type="GO" id="GO:0005096">
    <property type="term" value="F:GTPase activator activity"/>
    <property type="evidence" value="ECO:0007669"/>
    <property type="project" value="TreeGrafter"/>
</dbReference>
<dbReference type="SMART" id="SM00324">
    <property type="entry name" value="RhoGAP"/>
    <property type="match status" value="1"/>
</dbReference>
<reference evidence="2 4" key="2">
    <citation type="submission" date="2018-11" db="EMBL/GenBank/DDBJ databases">
        <authorList>
            <consortium name="Pathogen Informatics"/>
        </authorList>
    </citation>
    <scope>NUCLEOTIDE SEQUENCE [LARGE SCALE GENOMIC DNA]</scope>
</reference>
<sequence>MTVTTLGYSMVICGNSHDPQQRYRGRIEKVKFGVPIQEAFSRDIPATLLILLLKVNKDGPSKKDIWRAPGNQAQVRKLAHTMQHGRLVNIANFSVYTAASVIKKFLSKLPGGIFGLENERLLFDLFYQSDLENQRQVFCRVVSSLSIPSQHLLVLLFGTFFLISDSADVFNTRMTPDAIGISVAPSLFHTCIHDGQRAKMEDVMRFKMASEVISKIIQSFGHVNLFPRECYEFYARITGRALRIDENEARFKFAPATGKFFI</sequence>
<protein>
    <submittedName>
        <fullName evidence="5">Rho-GAP domain-containing protein</fullName>
    </submittedName>
</protein>
<evidence type="ECO:0000259" key="1">
    <source>
        <dbReference type="PROSITE" id="PS50238"/>
    </source>
</evidence>
<feature type="domain" description="Rho-GAP" evidence="1">
    <location>
        <begin position="34"/>
        <end position="224"/>
    </location>
</feature>
<dbReference type="SUPFAM" id="SSF48350">
    <property type="entry name" value="GTPase activation domain, GAP"/>
    <property type="match status" value="1"/>
</dbReference>
<dbReference type="STRING" id="318479.A0A0N4UAU9"/>
<dbReference type="OrthoDB" id="9994905at2759"/>
<keyword evidence="4" id="KW-1185">Reference proteome</keyword>
<dbReference type="InterPro" id="IPR000198">
    <property type="entry name" value="RhoGAP_dom"/>
</dbReference>
<dbReference type="Gene3D" id="1.10.555.10">
    <property type="entry name" value="Rho GTPase activation protein"/>
    <property type="match status" value="1"/>
</dbReference>
<accession>A0A0N4UAU9</accession>
<evidence type="ECO:0000313" key="5">
    <source>
        <dbReference type="WBParaSite" id="DME_0000430201-mRNA-1"/>
    </source>
</evidence>
<dbReference type="GO" id="GO:0007165">
    <property type="term" value="P:signal transduction"/>
    <property type="evidence" value="ECO:0007669"/>
    <property type="project" value="InterPro"/>
</dbReference>
<dbReference type="FunFam" id="1.10.555.10:FF:000032">
    <property type="entry name" value="Uncharacterized protein, isoform E"/>
    <property type="match status" value="1"/>
</dbReference>
<dbReference type="Proteomes" id="UP000274756">
    <property type="component" value="Unassembled WGS sequence"/>
</dbReference>
<evidence type="ECO:0000313" key="2">
    <source>
        <dbReference type="EMBL" id="VDN58212.1"/>
    </source>
</evidence>
<organism evidence="3 5">
    <name type="scientific">Dracunculus medinensis</name>
    <name type="common">Guinea worm</name>
    <dbReference type="NCBI Taxonomy" id="318479"/>
    <lineage>
        <taxon>Eukaryota</taxon>
        <taxon>Metazoa</taxon>
        <taxon>Ecdysozoa</taxon>
        <taxon>Nematoda</taxon>
        <taxon>Chromadorea</taxon>
        <taxon>Rhabditida</taxon>
        <taxon>Spirurina</taxon>
        <taxon>Dracunculoidea</taxon>
        <taxon>Dracunculidae</taxon>
        <taxon>Dracunculus</taxon>
    </lineage>
</organism>
<dbReference type="Pfam" id="PF00620">
    <property type="entry name" value="RhoGAP"/>
    <property type="match status" value="1"/>
</dbReference>
<dbReference type="EMBL" id="UYYG01001166">
    <property type="protein sequence ID" value="VDN58212.1"/>
    <property type="molecule type" value="Genomic_DNA"/>
</dbReference>
<dbReference type="AlphaFoldDB" id="A0A0N4UAU9"/>
<evidence type="ECO:0000313" key="3">
    <source>
        <dbReference type="Proteomes" id="UP000038040"/>
    </source>
</evidence>
<evidence type="ECO:0000313" key="4">
    <source>
        <dbReference type="Proteomes" id="UP000274756"/>
    </source>
</evidence>
<dbReference type="Proteomes" id="UP000038040">
    <property type="component" value="Unplaced"/>
</dbReference>
<dbReference type="InterPro" id="IPR008936">
    <property type="entry name" value="Rho_GTPase_activation_prot"/>
</dbReference>
<reference evidence="5" key="1">
    <citation type="submission" date="2017-02" db="UniProtKB">
        <authorList>
            <consortium name="WormBaseParasite"/>
        </authorList>
    </citation>
    <scope>IDENTIFICATION</scope>
</reference>
<dbReference type="WBParaSite" id="DME_0000430201-mRNA-1">
    <property type="protein sequence ID" value="DME_0000430201-mRNA-1"/>
    <property type="gene ID" value="DME_0000430201"/>
</dbReference>